<gene>
    <name evidence="1" type="ORF">KQX54_007321</name>
</gene>
<evidence type="ECO:0000313" key="1">
    <source>
        <dbReference type="EMBL" id="KAH0567176.1"/>
    </source>
</evidence>
<protein>
    <submittedName>
        <fullName evidence="1">Uncharacterized protein</fullName>
    </submittedName>
</protein>
<keyword evidence="2" id="KW-1185">Reference proteome</keyword>
<proteinExistence type="predicted"/>
<comment type="caution">
    <text evidence="1">The sequence shown here is derived from an EMBL/GenBank/DDBJ whole genome shotgun (WGS) entry which is preliminary data.</text>
</comment>
<name>A0AAV7J559_COTGL</name>
<dbReference type="EMBL" id="JAHXZJ010000001">
    <property type="protein sequence ID" value="KAH0567176.1"/>
    <property type="molecule type" value="Genomic_DNA"/>
</dbReference>
<sequence length="128" mass="14510">MVVVKEPQLAFILFITHRSPPRFRGRALLWRPSPFSTRWAPKLESPGRNDATSLAQSFLSRRTRNQGLCIARSRVEPLLSTEYEALQRTVQNNRAGDHRGYSVGALRMSVHMGEYTLDEVKGLEGKDA</sequence>
<reference evidence="1 2" key="1">
    <citation type="journal article" date="2021" name="J. Hered.">
        <title>A chromosome-level genome assembly of the parasitoid wasp, Cotesia glomerata (Hymenoptera: Braconidae).</title>
        <authorList>
            <person name="Pinto B.J."/>
            <person name="Weis J.J."/>
            <person name="Gamble T."/>
            <person name="Ode P.J."/>
            <person name="Paul R."/>
            <person name="Zaspel J.M."/>
        </authorList>
    </citation>
    <scope>NUCLEOTIDE SEQUENCE [LARGE SCALE GENOMIC DNA]</scope>
    <source>
        <strain evidence="1">CgM1</strain>
    </source>
</reference>
<evidence type="ECO:0000313" key="2">
    <source>
        <dbReference type="Proteomes" id="UP000826195"/>
    </source>
</evidence>
<organism evidence="1 2">
    <name type="scientific">Cotesia glomerata</name>
    <name type="common">Lepidopteran parasitic wasp</name>
    <name type="synonym">Apanteles glomeratus</name>
    <dbReference type="NCBI Taxonomy" id="32391"/>
    <lineage>
        <taxon>Eukaryota</taxon>
        <taxon>Metazoa</taxon>
        <taxon>Ecdysozoa</taxon>
        <taxon>Arthropoda</taxon>
        <taxon>Hexapoda</taxon>
        <taxon>Insecta</taxon>
        <taxon>Pterygota</taxon>
        <taxon>Neoptera</taxon>
        <taxon>Endopterygota</taxon>
        <taxon>Hymenoptera</taxon>
        <taxon>Apocrita</taxon>
        <taxon>Ichneumonoidea</taxon>
        <taxon>Braconidae</taxon>
        <taxon>Microgastrinae</taxon>
        <taxon>Cotesia</taxon>
    </lineage>
</organism>
<dbReference type="Proteomes" id="UP000826195">
    <property type="component" value="Unassembled WGS sequence"/>
</dbReference>
<accession>A0AAV7J559</accession>
<dbReference type="AlphaFoldDB" id="A0AAV7J559"/>